<evidence type="ECO:0000313" key="1">
    <source>
        <dbReference type="EMBL" id="MBL3657645.1"/>
    </source>
</evidence>
<accession>A0A937FB60</accession>
<dbReference type="RefSeq" id="WP_202245426.1">
    <property type="nucleotide sequence ID" value="NZ_JAESIY010000008.1"/>
</dbReference>
<reference evidence="1" key="1">
    <citation type="submission" date="2021-01" db="EMBL/GenBank/DDBJ databases">
        <title>Fulvivirga kasyanovii gen. nov., sp nov., a novel member of the phylum Bacteroidetes isolated from seawater in a mussel farm.</title>
        <authorList>
            <person name="Zhao L.-H."/>
            <person name="Wang Z.-J."/>
        </authorList>
    </citation>
    <scope>NUCLEOTIDE SEQUENCE</scope>
    <source>
        <strain evidence="1">2943</strain>
    </source>
</reference>
<comment type="caution">
    <text evidence="1">The sequence shown here is derived from an EMBL/GenBank/DDBJ whole genome shotgun (WGS) entry which is preliminary data.</text>
</comment>
<gene>
    <name evidence="1" type="ORF">JL102_15960</name>
</gene>
<dbReference type="EMBL" id="JAESIY010000008">
    <property type="protein sequence ID" value="MBL3657645.1"/>
    <property type="molecule type" value="Genomic_DNA"/>
</dbReference>
<dbReference type="AlphaFoldDB" id="A0A937FB60"/>
<organism evidence="1 2">
    <name type="scientific">Fulvivirga sediminis</name>
    <dbReference type="NCBI Taxonomy" id="2803949"/>
    <lineage>
        <taxon>Bacteria</taxon>
        <taxon>Pseudomonadati</taxon>
        <taxon>Bacteroidota</taxon>
        <taxon>Cytophagia</taxon>
        <taxon>Cytophagales</taxon>
        <taxon>Fulvivirgaceae</taxon>
        <taxon>Fulvivirga</taxon>
    </lineage>
</organism>
<protein>
    <submittedName>
        <fullName evidence="1">Uncharacterized protein</fullName>
    </submittedName>
</protein>
<proteinExistence type="predicted"/>
<dbReference type="Proteomes" id="UP000659388">
    <property type="component" value="Unassembled WGS sequence"/>
</dbReference>
<name>A0A937FB60_9BACT</name>
<evidence type="ECO:0000313" key="2">
    <source>
        <dbReference type="Proteomes" id="UP000659388"/>
    </source>
</evidence>
<sequence length="85" mass="9588">MSLKIFFFISLKAFTIKGAPFLKQEHYPVFDCANLCGDRGNRYIPVGHIRKGEYDDGSLGELFIDMDKKGASFCFILNCFTIAVP</sequence>
<keyword evidence="2" id="KW-1185">Reference proteome</keyword>